<proteinExistence type="predicted"/>
<dbReference type="Proteomes" id="UP000183471">
    <property type="component" value="Unassembled WGS sequence"/>
</dbReference>
<feature type="signal peptide" evidence="1">
    <location>
        <begin position="1"/>
        <end position="26"/>
    </location>
</feature>
<feature type="domain" description="Ice-binding protein C-terminal" evidence="2">
    <location>
        <begin position="348"/>
        <end position="372"/>
    </location>
</feature>
<protein>
    <submittedName>
        <fullName evidence="3">TIGR03118 family protein</fullName>
    </submittedName>
</protein>
<keyword evidence="1" id="KW-0732">Signal</keyword>
<dbReference type="Pfam" id="PF07589">
    <property type="entry name" value="PEP-CTERM"/>
    <property type="match status" value="1"/>
</dbReference>
<dbReference type="InterPro" id="IPR013424">
    <property type="entry name" value="Ice-binding_C"/>
</dbReference>
<sequence>MRHIRSRLPSFVTGAIFALLAIPAWAGPFMATNLVTDDPAANPGQITDLGLKNAWGLSFAPTGPFWVSSNHTGTSPLYRVNPADQTTIQQALTVATGAGVTGQVFNSGASFNGNRFLFVSETGSVTGWRPALGTTGLVPAETIVPPSAANSYKGVAIGSVSGNDYLYAANFKTGAIDVYKGTSAAPNLTGTFIDSGIPDGYAPFNVQNLNGSLYVAYAEQDAAKEDEVAGLGKGFVDKFSLNGVFEGRVASNGTLDAPWGLAIAPSSFSAMAGDLLVGNFGDGHINIYDSTTFAYLGQVLDVNNQPVVIDGLWAISPGNGALAGSSNLLYFTAGPNDETHGVLGVLTPIPEPSAYAMMLVGLGMLGLLIRRRALRIEGILEN</sequence>
<reference evidence="3 4" key="1">
    <citation type="submission" date="2016-10" db="EMBL/GenBank/DDBJ databases">
        <authorList>
            <person name="Varghese N."/>
            <person name="Submissions S."/>
        </authorList>
    </citation>
    <scope>NUCLEOTIDE SEQUENCE [LARGE SCALE GENOMIC DNA]</scope>
    <source>
        <strain evidence="3 4">Nl1</strain>
    </source>
</reference>
<dbReference type="RefSeq" id="WP_074632133.1">
    <property type="nucleotide sequence ID" value="NZ_FNKY01000001.1"/>
</dbReference>
<gene>
    <name evidence="3" type="ORF">SAMN05216402_1962</name>
</gene>
<accession>A0ABY0TJI8</accession>
<dbReference type="SUPFAM" id="SSF75011">
    <property type="entry name" value="3-carboxy-cis,cis-mucoante lactonizing enzyme"/>
    <property type="match status" value="1"/>
</dbReference>
<organism evidence="3 4">
    <name type="scientific">Nitrosospira multiformis</name>
    <dbReference type="NCBI Taxonomy" id="1231"/>
    <lineage>
        <taxon>Bacteria</taxon>
        <taxon>Pseudomonadati</taxon>
        <taxon>Pseudomonadota</taxon>
        <taxon>Betaproteobacteria</taxon>
        <taxon>Nitrosomonadales</taxon>
        <taxon>Nitrosomonadaceae</taxon>
        <taxon>Nitrosospira</taxon>
    </lineage>
</organism>
<evidence type="ECO:0000313" key="3">
    <source>
        <dbReference type="EMBL" id="SDQ70962.1"/>
    </source>
</evidence>
<dbReference type="NCBIfam" id="TIGR03118">
    <property type="entry name" value="PEPCTERM_chp_1"/>
    <property type="match status" value="1"/>
</dbReference>
<evidence type="ECO:0000256" key="1">
    <source>
        <dbReference type="SAM" id="SignalP"/>
    </source>
</evidence>
<comment type="caution">
    <text evidence="3">The sequence shown here is derived from an EMBL/GenBank/DDBJ whole genome shotgun (WGS) entry which is preliminary data.</text>
</comment>
<dbReference type="InterPro" id="IPR017549">
    <property type="entry name" value="APMV_L690"/>
</dbReference>
<dbReference type="NCBIfam" id="TIGR02595">
    <property type="entry name" value="PEP_CTERM"/>
    <property type="match status" value="1"/>
</dbReference>
<name>A0ABY0TJI8_9PROT</name>
<keyword evidence="4" id="KW-1185">Reference proteome</keyword>
<evidence type="ECO:0000259" key="2">
    <source>
        <dbReference type="Pfam" id="PF07589"/>
    </source>
</evidence>
<evidence type="ECO:0000313" key="4">
    <source>
        <dbReference type="Proteomes" id="UP000183471"/>
    </source>
</evidence>
<feature type="chain" id="PRO_5047546802" evidence="1">
    <location>
        <begin position="27"/>
        <end position="382"/>
    </location>
</feature>
<dbReference type="EMBL" id="FNKY01000001">
    <property type="protein sequence ID" value="SDQ70962.1"/>
    <property type="molecule type" value="Genomic_DNA"/>
</dbReference>